<sequence length="163" mass="18292">MEASFKQNTSADKAERYRIFLEQFVPLIEGESHVISVLANTCAALKEAFNFFWVGFYLVENNALILGPFQGSVACYSIRKGRGVCGTAWAEKRTIVVPDVDQFPGHIACSSLSRSEIVIPIIVEDEVKGVLDIDSDHLNEFDETDRESLEKIVTILTETLYRQ</sequence>
<dbReference type="Gene3D" id="3.30.450.40">
    <property type="match status" value="1"/>
</dbReference>
<dbReference type="EMBL" id="JACSPQ010000001">
    <property type="protein sequence ID" value="MBD8001068.1"/>
    <property type="molecule type" value="Genomic_DNA"/>
</dbReference>
<proteinExistence type="inferred from homology"/>
<evidence type="ECO:0000256" key="1">
    <source>
        <dbReference type="ARBA" id="ARBA00038454"/>
    </source>
</evidence>
<protein>
    <submittedName>
        <fullName evidence="3">GAF domain-containing protein</fullName>
    </submittedName>
</protein>
<dbReference type="SUPFAM" id="SSF55781">
    <property type="entry name" value="GAF domain-like"/>
    <property type="match status" value="1"/>
</dbReference>
<dbReference type="InterPro" id="IPR051330">
    <property type="entry name" value="Phosphatase_reg/MetRdx"/>
</dbReference>
<dbReference type="Proteomes" id="UP000616346">
    <property type="component" value="Unassembled WGS sequence"/>
</dbReference>
<gene>
    <name evidence="3" type="ORF">H9626_02380</name>
</gene>
<dbReference type="RefSeq" id="WP_191709453.1">
    <property type="nucleotide sequence ID" value="NZ_JACSPQ010000001.1"/>
</dbReference>
<dbReference type="InterPro" id="IPR029016">
    <property type="entry name" value="GAF-like_dom_sf"/>
</dbReference>
<evidence type="ECO:0000313" key="4">
    <source>
        <dbReference type="Proteomes" id="UP000616346"/>
    </source>
</evidence>
<feature type="domain" description="GAF" evidence="2">
    <location>
        <begin position="36"/>
        <end position="156"/>
    </location>
</feature>
<evidence type="ECO:0000259" key="2">
    <source>
        <dbReference type="Pfam" id="PF13185"/>
    </source>
</evidence>
<reference evidence="3 4" key="1">
    <citation type="submission" date="2020-08" db="EMBL/GenBank/DDBJ databases">
        <title>A Genomic Blueprint of the Chicken Gut Microbiome.</title>
        <authorList>
            <person name="Gilroy R."/>
            <person name="Ravi A."/>
            <person name="Getino M."/>
            <person name="Pursley I."/>
            <person name="Horton D.L."/>
            <person name="Alikhan N.-F."/>
            <person name="Baker D."/>
            <person name="Gharbi K."/>
            <person name="Hall N."/>
            <person name="Watson M."/>
            <person name="Adriaenssens E.M."/>
            <person name="Foster-Nyarko E."/>
            <person name="Jarju S."/>
            <person name="Secka A."/>
            <person name="Antonio M."/>
            <person name="Oren A."/>
            <person name="Chaudhuri R."/>
            <person name="La Ragione R.M."/>
            <person name="Hildebrand F."/>
            <person name="Pallen M.J."/>
        </authorList>
    </citation>
    <scope>NUCLEOTIDE SEQUENCE [LARGE SCALE GENOMIC DNA]</scope>
    <source>
        <strain evidence="3 4">Sa1YUN3</strain>
    </source>
</reference>
<accession>A0ABR8V8G6</accession>
<dbReference type="PANTHER" id="PTHR21021:SF15">
    <property type="entry name" value="FREE METHIONINE-R-SULFOXIDE REDUCTASE"/>
    <property type="match status" value="1"/>
</dbReference>
<organism evidence="3 4">
    <name type="scientific">Phocaeicola faecium</name>
    <dbReference type="NCBI Taxonomy" id="2762213"/>
    <lineage>
        <taxon>Bacteria</taxon>
        <taxon>Pseudomonadati</taxon>
        <taxon>Bacteroidota</taxon>
        <taxon>Bacteroidia</taxon>
        <taxon>Bacteroidales</taxon>
        <taxon>Bacteroidaceae</taxon>
        <taxon>Phocaeicola</taxon>
    </lineage>
</organism>
<dbReference type="InterPro" id="IPR003018">
    <property type="entry name" value="GAF"/>
</dbReference>
<keyword evidence="4" id="KW-1185">Reference proteome</keyword>
<dbReference type="Pfam" id="PF13185">
    <property type="entry name" value="GAF_2"/>
    <property type="match status" value="1"/>
</dbReference>
<comment type="caution">
    <text evidence="3">The sequence shown here is derived from an EMBL/GenBank/DDBJ whole genome shotgun (WGS) entry which is preliminary data.</text>
</comment>
<evidence type="ECO:0000313" key="3">
    <source>
        <dbReference type="EMBL" id="MBD8001068.1"/>
    </source>
</evidence>
<name>A0ABR8V8G6_9BACT</name>
<comment type="similarity">
    <text evidence="1">Belongs to the free Met sulfoxide reductase family.</text>
</comment>
<dbReference type="PANTHER" id="PTHR21021">
    <property type="entry name" value="GAF/PUTATIVE CYTOSKELETAL PROTEIN"/>
    <property type="match status" value="1"/>
</dbReference>